<organism evidence="2 3">
    <name type="scientific">Tepiditoga spiralis</name>
    <dbReference type="NCBI Taxonomy" id="2108365"/>
    <lineage>
        <taxon>Bacteria</taxon>
        <taxon>Thermotogati</taxon>
        <taxon>Thermotogota</taxon>
        <taxon>Thermotogae</taxon>
        <taxon>Petrotogales</taxon>
        <taxon>Petrotogaceae</taxon>
        <taxon>Tepiditoga</taxon>
    </lineage>
</organism>
<keyword evidence="1" id="KW-0812">Transmembrane</keyword>
<dbReference type="AlphaFoldDB" id="A0A7G1G4S6"/>
<gene>
    <name evidence="2" type="ORF">OSSY52_16810</name>
</gene>
<keyword evidence="1" id="KW-0472">Membrane</keyword>
<sequence>MIKKLTLKHLLTTCMGLLLLFLIKILEVPVLTSDVIGFFVMLISIDISMNLIKMKYNINDKFFINIAEVLRAIISIVFFWYYPPMYFSFIGAIYGKKIFKYLNE</sequence>
<dbReference type="KEGG" id="ocy:OSSY52_16810"/>
<feature type="transmembrane region" description="Helical" evidence="1">
    <location>
        <begin position="35"/>
        <end position="52"/>
    </location>
</feature>
<dbReference type="RefSeq" id="WP_190614134.1">
    <property type="nucleotide sequence ID" value="NZ_AP018712.1"/>
</dbReference>
<proteinExistence type="predicted"/>
<keyword evidence="1" id="KW-1133">Transmembrane helix</keyword>
<reference evidence="2 3" key="1">
    <citation type="submission" date="2018-06" db="EMBL/GenBank/DDBJ databases">
        <title>Genome sequencing of Oceanotoga sp. sy52.</title>
        <authorList>
            <person name="Mori K."/>
        </authorList>
    </citation>
    <scope>NUCLEOTIDE SEQUENCE [LARGE SCALE GENOMIC DNA]</scope>
    <source>
        <strain evidence="3">sy52</strain>
    </source>
</reference>
<protein>
    <submittedName>
        <fullName evidence="2">Uncharacterized protein</fullName>
    </submittedName>
</protein>
<evidence type="ECO:0000313" key="3">
    <source>
        <dbReference type="Proteomes" id="UP000516361"/>
    </source>
</evidence>
<dbReference type="EMBL" id="AP018712">
    <property type="protein sequence ID" value="BBE31540.1"/>
    <property type="molecule type" value="Genomic_DNA"/>
</dbReference>
<keyword evidence="3" id="KW-1185">Reference proteome</keyword>
<name>A0A7G1G4S6_9BACT</name>
<dbReference type="Proteomes" id="UP000516361">
    <property type="component" value="Chromosome"/>
</dbReference>
<dbReference type="InParanoid" id="A0A7G1G4S6"/>
<accession>A0A7G1G4S6</accession>
<evidence type="ECO:0000256" key="1">
    <source>
        <dbReference type="SAM" id="Phobius"/>
    </source>
</evidence>
<evidence type="ECO:0000313" key="2">
    <source>
        <dbReference type="EMBL" id="BBE31540.1"/>
    </source>
</evidence>